<evidence type="ECO:0000256" key="4">
    <source>
        <dbReference type="ARBA" id="ARBA00022989"/>
    </source>
</evidence>
<feature type="transmembrane region" description="Helical" evidence="6">
    <location>
        <begin position="61"/>
        <end position="81"/>
    </location>
</feature>
<feature type="transmembrane region" description="Helical" evidence="6">
    <location>
        <begin position="351"/>
        <end position="373"/>
    </location>
</feature>
<keyword evidence="3 6" id="KW-0812">Transmembrane</keyword>
<dbReference type="PROSITE" id="PS50850">
    <property type="entry name" value="MFS"/>
    <property type="match status" value="1"/>
</dbReference>
<dbReference type="SUPFAM" id="SSF103473">
    <property type="entry name" value="MFS general substrate transporter"/>
    <property type="match status" value="1"/>
</dbReference>
<feature type="transmembrane region" description="Helical" evidence="6">
    <location>
        <begin position="469"/>
        <end position="488"/>
    </location>
</feature>
<dbReference type="EMBL" id="OW152824">
    <property type="protein sequence ID" value="CAH2040144.1"/>
    <property type="molecule type" value="Genomic_DNA"/>
</dbReference>
<feature type="transmembrane region" description="Helical" evidence="6">
    <location>
        <begin position="25"/>
        <end position="49"/>
    </location>
</feature>
<feature type="transmembrane region" description="Helical" evidence="6">
    <location>
        <begin position="402"/>
        <end position="421"/>
    </location>
</feature>
<evidence type="ECO:0000256" key="2">
    <source>
        <dbReference type="ARBA" id="ARBA00022448"/>
    </source>
</evidence>
<sequence>MGVVKGEKVSFEDALNMTGFGKFNYLMLALNGAIIMGMAFEIFSVSYLVPASACELETVSSQQGMMAGTPMFGIIVSSHFWGYMADTKGRRRILCWCLSLGFCTGALATLSPNWIVFTLLKFASSCGVAGTYALALALLSECTPERNRFTLIALTSSIFLASTGLMAVISIPILPLKFSYYIPYLNIHFNSWRLLNIIYSLPCALGALGLLLSHESPKYFLSVGKEDKALQVLRRIYAINHGEEKEFKVKSVSLDEESVANKVQGIWSSIVSQTVPLLKPPLLRNTLLLSLLFVLVYFCLNPYMMWLPYVADGIMRSMERGENNLTFCQMLQTSLDASTEQTADCGLNKTAMTMVFSINLFLAILNCVLSAIVNCCGRRTLLISIQLFSGVAGLFINLSTNWVLSLVLFIAFVSGVLNFGFLSTFSVDIFPTYVKAMAVCLTLMVGRGSSVLGINILKQLLVTNCELSFYIFAGLTFVGGIIGFLLPADVRRKKAPAP</sequence>
<evidence type="ECO:0000256" key="3">
    <source>
        <dbReference type="ARBA" id="ARBA00022692"/>
    </source>
</evidence>
<dbReference type="InterPro" id="IPR036259">
    <property type="entry name" value="MFS_trans_sf"/>
</dbReference>
<feature type="transmembrane region" description="Helical" evidence="6">
    <location>
        <begin position="287"/>
        <end position="309"/>
    </location>
</feature>
<dbReference type="InterPro" id="IPR011701">
    <property type="entry name" value="MFS"/>
</dbReference>
<dbReference type="Gene3D" id="1.20.1250.20">
    <property type="entry name" value="MFS general substrate transporter like domains"/>
    <property type="match status" value="1"/>
</dbReference>
<keyword evidence="9" id="KW-1185">Reference proteome</keyword>
<keyword evidence="5 6" id="KW-0472">Membrane</keyword>
<feature type="transmembrane region" description="Helical" evidence="6">
    <location>
        <begin position="122"/>
        <end position="139"/>
    </location>
</feature>
<feature type="non-terminal residue" evidence="8">
    <location>
        <position position="1"/>
    </location>
</feature>
<feature type="transmembrane region" description="Helical" evidence="6">
    <location>
        <begin position="380"/>
        <end position="396"/>
    </location>
</feature>
<keyword evidence="4 6" id="KW-1133">Transmembrane helix</keyword>
<feature type="domain" description="Major facilitator superfamily (MFS) profile" evidence="7">
    <location>
        <begin position="25"/>
        <end position="491"/>
    </location>
</feature>
<name>A0ABN8HRH0_9NEOP</name>
<dbReference type="PANTHER" id="PTHR23511">
    <property type="entry name" value="SYNAPTIC VESICLE GLYCOPROTEIN 2"/>
    <property type="match status" value="1"/>
</dbReference>
<feature type="transmembrane region" description="Helical" evidence="6">
    <location>
        <begin position="151"/>
        <end position="174"/>
    </location>
</feature>
<keyword evidence="2" id="KW-0813">Transport</keyword>
<accession>A0ABN8HRH0</accession>
<feature type="transmembrane region" description="Helical" evidence="6">
    <location>
        <begin position="194"/>
        <end position="212"/>
    </location>
</feature>
<evidence type="ECO:0000256" key="5">
    <source>
        <dbReference type="ARBA" id="ARBA00023136"/>
    </source>
</evidence>
<dbReference type="InterPro" id="IPR020846">
    <property type="entry name" value="MFS_dom"/>
</dbReference>
<protein>
    <recommendedName>
        <fullName evidence="7">Major facilitator superfamily (MFS) profile domain-containing protein</fullName>
    </recommendedName>
</protein>
<evidence type="ECO:0000256" key="1">
    <source>
        <dbReference type="ARBA" id="ARBA00004141"/>
    </source>
</evidence>
<evidence type="ECO:0000313" key="9">
    <source>
        <dbReference type="Proteomes" id="UP000837857"/>
    </source>
</evidence>
<feature type="transmembrane region" description="Helical" evidence="6">
    <location>
        <begin position="93"/>
        <end position="116"/>
    </location>
</feature>
<organism evidence="8 9">
    <name type="scientific">Iphiclides podalirius</name>
    <name type="common">scarce swallowtail</name>
    <dbReference type="NCBI Taxonomy" id="110791"/>
    <lineage>
        <taxon>Eukaryota</taxon>
        <taxon>Metazoa</taxon>
        <taxon>Ecdysozoa</taxon>
        <taxon>Arthropoda</taxon>
        <taxon>Hexapoda</taxon>
        <taxon>Insecta</taxon>
        <taxon>Pterygota</taxon>
        <taxon>Neoptera</taxon>
        <taxon>Endopterygota</taxon>
        <taxon>Lepidoptera</taxon>
        <taxon>Glossata</taxon>
        <taxon>Ditrysia</taxon>
        <taxon>Papilionoidea</taxon>
        <taxon>Papilionidae</taxon>
        <taxon>Papilioninae</taxon>
        <taxon>Iphiclides</taxon>
    </lineage>
</organism>
<dbReference type="PANTHER" id="PTHR23511:SF35">
    <property type="entry name" value="MAJOR FACILITATOR SUPERFAMILY (MFS) PROFILE DOMAIN-CONTAINING PROTEIN"/>
    <property type="match status" value="1"/>
</dbReference>
<dbReference type="Proteomes" id="UP000837857">
    <property type="component" value="Chromosome 12"/>
</dbReference>
<reference evidence="8" key="1">
    <citation type="submission" date="2022-03" db="EMBL/GenBank/DDBJ databases">
        <authorList>
            <person name="Martin H S."/>
        </authorList>
    </citation>
    <scope>NUCLEOTIDE SEQUENCE</scope>
</reference>
<proteinExistence type="predicted"/>
<dbReference type="Pfam" id="PF07690">
    <property type="entry name" value="MFS_1"/>
    <property type="match status" value="1"/>
</dbReference>
<feature type="transmembrane region" description="Helical" evidence="6">
    <location>
        <begin position="433"/>
        <end position="457"/>
    </location>
</feature>
<gene>
    <name evidence="8" type="ORF">IPOD504_LOCUS2316</name>
</gene>
<evidence type="ECO:0000259" key="7">
    <source>
        <dbReference type="PROSITE" id="PS50850"/>
    </source>
</evidence>
<evidence type="ECO:0000313" key="8">
    <source>
        <dbReference type="EMBL" id="CAH2040144.1"/>
    </source>
</evidence>
<comment type="subcellular location">
    <subcellularLocation>
        <location evidence="1">Membrane</location>
        <topology evidence="1">Multi-pass membrane protein</topology>
    </subcellularLocation>
</comment>
<evidence type="ECO:0000256" key="6">
    <source>
        <dbReference type="SAM" id="Phobius"/>
    </source>
</evidence>